<gene>
    <name evidence="1" type="ORF">Catovirus_2_286</name>
</gene>
<protein>
    <submittedName>
        <fullName evidence="1">Uncharacterized protein</fullName>
    </submittedName>
</protein>
<accession>A0A1V0SCA3</accession>
<name>A0A1V0SCA3_9VIRU</name>
<sequence>MSNNQYYLARYSYDDGETFFYVLDTKETIMYLNNLLKKYKKIVILEGEKFTSDVVNAVVSKSGINKIYCNSAISIHKCDNINDFDNIEFS</sequence>
<organism evidence="1">
    <name type="scientific">Catovirus CTV1</name>
    <dbReference type="NCBI Taxonomy" id="1977631"/>
    <lineage>
        <taxon>Viruses</taxon>
        <taxon>Varidnaviria</taxon>
        <taxon>Bamfordvirae</taxon>
        <taxon>Nucleocytoviricota</taxon>
        <taxon>Megaviricetes</taxon>
        <taxon>Imitervirales</taxon>
        <taxon>Mimiviridae</taxon>
        <taxon>Klosneuvirinae</taxon>
        <taxon>Catovirus</taxon>
    </lineage>
</organism>
<proteinExistence type="predicted"/>
<dbReference type="EMBL" id="KY684084">
    <property type="protein sequence ID" value="ARF09337.1"/>
    <property type="molecule type" value="Genomic_DNA"/>
</dbReference>
<evidence type="ECO:0000313" key="1">
    <source>
        <dbReference type="EMBL" id="ARF09337.1"/>
    </source>
</evidence>
<reference evidence="1" key="1">
    <citation type="journal article" date="2017" name="Science">
        <title>Giant viruses with an expanded complement of translation system components.</title>
        <authorList>
            <person name="Schulz F."/>
            <person name="Yutin N."/>
            <person name="Ivanova N.N."/>
            <person name="Ortega D.R."/>
            <person name="Lee T.K."/>
            <person name="Vierheilig J."/>
            <person name="Daims H."/>
            <person name="Horn M."/>
            <person name="Wagner M."/>
            <person name="Jensen G.J."/>
            <person name="Kyrpides N.C."/>
            <person name="Koonin E.V."/>
            <person name="Woyke T."/>
        </authorList>
    </citation>
    <scope>NUCLEOTIDE SEQUENCE</scope>
    <source>
        <strain evidence="1">CTV1</strain>
    </source>
</reference>